<feature type="chain" id="PRO_5015112573" evidence="1">
    <location>
        <begin position="17"/>
        <end position="251"/>
    </location>
</feature>
<evidence type="ECO:0000313" key="2">
    <source>
        <dbReference type="EMBL" id="AVN88301.1"/>
    </source>
</evidence>
<protein>
    <submittedName>
        <fullName evidence="2">Transforming growth factor beta mimic 10</fullName>
    </submittedName>
</protein>
<dbReference type="EMBL" id="MG429745">
    <property type="protein sequence ID" value="AVN88301.1"/>
    <property type="molecule type" value="mRNA"/>
</dbReference>
<reference evidence="2" key="1">
    <citation type="journal article" date="2018" name="Int. J. Parasitol.">
        <title>TGF-beta mimic proteins form an extended gene family in the murine parasite Heligmosomoides polygyrus.</title>
        <authorList>
            <person name="Smyth D.J."/>
            <person name="Harcus Y."/>
            <person name="White M.P.J."/>
            <person name="Gregory W.F."/>
            <person name="Nahler J."/>
            <person name="Stephens I."/>
            <person name="Toke-Bjolgerud E."/>
            <person name="Hewitson J.P."/>
            <person name="Ivens A."/>
            <person name="McSorley H.J."/>
            <person name="Maizels R.M."/>
        </authorList>
    </citation>
    <scope>NUCLEOTIDE SEQUENCE</scope>
</reference>
<name>A0A2P1IQ88_HELBE</name>
<evidence type="ECO:0000256" key="1">
    <source>
        <dbReference type="SAM" id="SignalP"/>
    </source>
</evidence>
<organism evidence="2">
    <name type="scientific">Heligmosomoides polygyrus bakeri</name>
    <name type="common">Parasitic nematode worm</name>
    <name type="synonym">Heligmosomoides bakeri</name>
    <dbReference type="NCBI Taxonomy" id="375939"/>
    <lineage>
        <taxon>Eukaryota</taxon>
        <taxon>Metazoa</taxon>
        <taxon>Ecdysozoa</taxon>
        <taxon>Nematoda</taxon>
        <taxon>Chromadorea</taxon>
        <taxon>Rhabditida</taxon>
        <taxon>Rhabditina</taxon>
        <taxon>Rhabditomorpha</taxon>
        <taxon>Strongyloidea</taxon>
        <taxon>Heligmosomidae</taxon>
        <taxon>Heligmosomoides</taxon>
    </lineage>
</organism>
<keyword evidence="1" id="KW-0732">Signal</keyword>
<accession>A0A2P1IQ88</accession>
<proteinExistence type="evidence at transcript level"/>
<sequence length="251" mass="28540">MWFSLIAVAVFNVAGASDGCLPLSEETATYEYYAYSGSRYVDGNPTEKDSSGRYPHGTHAKRFCKGSDEEAGLFVAICVKYRWVYYKDVKPCPDFRCQPLTPNETISNYQYLKETTNSGGESFEVVQPDADGKYPELTYIRRTCNEFPTDRKLQRDIAGLCYKAEWFLRTCPTPGNCYDDDIRTKLKYQGYSFDYETAEVTYSFGNDGAHYFIEGSQVTGICNGYQVPLWCQDGEWIGEVKNISCDMMNAQ</sequence>
<dbReference type="AlphaFoldDB" id="A0A2P1IQ88"/>
<feature type="signal peptide" evidence="1">
    <location>
        <begin position="1"/>
        <end position="16"/>
    </location>
</feature>